<evidence type="ECO:0008006" key="4">
    <source>
        <dbReference type="Google" id="ProtNLM"/>
    </source>
</evidence>
<keyword evidence="3" id="KW-1185">Reference proteome</keyword>
<evidence type="ECO:0000313" key="2">
    <source>
        <dbReference type="EMBL" id="KAF5657629.1"/>
    </source>
</evidence>
<reference evidence="2 3" key="1">
    <citation type="submission" date="2020-05" db="EMBL/GenBank/DDBJ databases">
        <title>Identification and distribution of gene clusters putatively required for synthesis of sphingolipid metabolism inhibitors in phylogenetically diverse species of the filamentous fungus Fusarium.</title>
        <authorList>
            <person name="Kim H.-S."/>
            <person name="Busman M."/>
            <person name="Brown D.W."/>
            <person name="Divon H."/>
            <person name="Uhlig S."/>
            <person name="Proctor R.H."/>
        </authorList>
    </citation>
    <scope>NUCLEOTIDE SEQUENCE [LARGE SCALE GENOMIC DNA]</scope>
    <source>
        <strain evidence="2 3">NRRL 20693</strain>
    </source>
</reference>
<accession>A0A8H5SVE9</accession>
<feature type="transmembrane region" description="Helical" evidence="1">
    <location>
        <begin position="78"/>
        <end position="107"/>
    </location>
</feature>
<evidence type="ECO:0000256" key="1">
    <source>
        <dbReference type="SAM" id="Phobius"/>
    </source>
</evidence>
<gene>
    <name evidence="2" type="ORF">FHETE_10331</name>
</gene>
<protein>
    <recommendedName>
        <fullName evidence="4">Transmembrane protein</fullName>
    </recommendedName>
</protein>
<sequence length="144" mass="16343">MTIPLWLSFTITLVIHVLCFIPVCYLIEDNDASVEDDLPLETGVFRGEVEALLDSSNTPDREAIDWNKNITKKPFSKLTILTISFVCFFIVHFATGSMGFSFSWVFWHIPEVWSNVDRPINLSESNRGISTVLRHITVNHSPAT</sequence>
<name>A0A8H5SVE9_FUSHE</name>
<organism evidence="2 3">
    <name type="scientific">Fusarium heterosporum</name>
    <dbReference type="NCBI Taxonomy" id="42747"/>
    <lineage>
        <taxon>Eukaryota</taxon>
        <taxon>Fungi</taxon>
        <taxon>Dikarya</taxon>
        <taxon>Ascomycota</taxon>
        <taxon>Pezizomycotina</taxon>
        <taxon>Sordariomycetes</taxon>
        <taxon>Hypocreomycetidae</taxon>
        <taxon>Hypocreales</taxon>
        <taxon>Nectriaceae</taxon>
        <taxon>Fusarium</taxon>
        <taxon>Fusarium heterosporum species complex</taxon>
    </lineage>
</organism>
<dbReference type="OrthoDB" id="194139at2759"/>
<dbReference type="EMBL" id="JAAGWQ010000275">
    <property type="protein sequence ID" value="KAF5657629.1"/>
    <property type="molecule type" value="Genomic_DNA"/>
</dbReference>
<keyword evidence="1" id="KW-0812">Transmembrane</keyword>
<proteinExistence type="predicted"/>
<comment type="caution">
    <text evidence="2">The sequence shown here is derived from an EMBL/GenBank/DDBJ whole genome shotgun (WGS) entry which is preliminary data.</text>
</comment>
<evidence type="ECO:0000313" key="3">
    <source>
        <dbReference type="Proteomes" id="UP000567885"/>
    </source>
</evidence>
<dbReference type="Proteomes" id="UP000567885">
    <property type="component" value="Unassembled WGS sequence"/>
</dbReference>
<keyword evidence="1" id="KW-1133">Transmembrane helix</keyword>
<keyword evidence="1" id="KW-0472">Membrane</keyword>
<feature type="transmembrane region" description="Helical" evidence="1">
    <location>
        <begin position="6"/>
        <end position="27"/>
    </location>
</feature>
<dbReference type="AlphaFoldDB" id="A0A8H5SVE9"/>